<feature type="transmembrane region" description="Helical" evidence="2">
    <location>
        <begin position="1380"/>
        <end position="1400"/>
    </location>
</feature>
<feature type="region of interest" description="Disordered" evidence="1">
    <location>
        <begin position="729"/>
        <end position="748"/>
    </location>
</feature>
<reference evidence="4" key="1">
    <citation type="submission" date="2025-08" db="UniProtKB">
        <authorList>
            <consortium name="RefSeq"/>
        </authorList>
    </citation>
    <scope>IDENTIFICATION</scope>
    <source>
        <tissue evidence="4">Whole organism</tissue>
    </source>
</reference>
<feature type="compositionally biased region" description="Polar residues" evidence="1">
    <location>
        <begin position="359"/>
        <end position="368"/>
    </location>
</feature>
<gene>
    <name evidence="4" type="primary">LOC108682751</name>
</gene>
<dbReference type="Proteomes" id="UP000694843">
    <property type="component" value="Unplaced"/>
</dbReference>
<feature type="compositionally biased region" description="Basic and acidic residues" evidence="1">
    <location>
        <begin position="181"/>
        <end position="196"/>
    </location>
</feature>
<feature type="region of interest" description="Disordered" evidence="1">
    <location>
        <begin position="359"/>
        <end position="391"/>
    </location>
</feature>
<keyword evidence="2" id="KW-0812">Transmembrane</keyword>
<protein>
    <submittedName>
        <fullName evidence="4">Protein MLP1 homolog</fullName>
    </submittedName>
</protein>
<feature type="region of interest" description="Disordered" evidence="1">
    <location>
        <begin position="56"/>
        <end position="88"/>
    </location>
</feature>
<feature type="region of interest" description="Disordered" evidence="1">
    <location>
        <begin position="294"/>
        <end position="340"/>
    </location>
</feature>
<feature type="region of interest" description="Disordered" evidence="1">
    <location>
        <begin position="474"/>
        <end position="499"/>
    </location>
</feature>
<feature type="compositionally biased region" description="Low complexity" evidence="1">
    <location>
        <begin position="166"/>
        <end position="178"/>
    </location>
</feature>
<accession>A0A979FQE7</accession>
<dbReference type="GeneID" id="108682751"/>
<feature type="compositionally biased region" description="Low complexity" evidence="1">
    <location>
        <begin position="1120"/>
        <end position="1256"/>
    </location>
</feature>
<feature type="compositionally biased region" description="Low complexity" evidence="1">
    <location>
        <begin position="59"/>
        <end position="76"/>
    </location>
</feature>
<proteinExistence type="predicted"/>
<feature type="compositionally biased region" description="Polar residues" evidence="1">
    <location>
        <begin position="102"/>
        <end position="113"/>
    </location>
</feature>
<feature type="region of interest" description="Disordered" evidence="1">
    <location>
        <begin position="913"/>
        <end position="934"/>
    </location>
</feature>
<dbReference type="RefSeq" id="XP_047739329.1">
    <property type="nucleotide sequence ID" value="XM_047883373.1"/>
</dbReference>
<feature type="compositionally biased region" description="Basic and acidic residues" evidence="1">
    <location>
        <begin position="1269"/>
        <end position="1282"/>
    </location>
</feature>
<feature type="compositionally biased region" description="Basic and acidic residues" evidence="1">
    <location>
        <begin position="153"/>
        <end position="162"/>
    </location>
</feature>
<feature type="compositionally biased region" description="Basic and acidic residues" evidence="1">
    <location>
        <begin position="736"/>
        <end position="748"/>
    </location>
</feature>
<feature type="compositionally biased region" description="Polar residues" evidence="1">
    <location>
        <begin position="474"/>
        <end position="484"/>
    </location>
</feature>
<feature type="compositionally biased region" description="Low complexity" evidence="1">
    <location>
        <begin position="1283"/>
        <end position="1303"/>
    </location>
</feature>
<evidence type="ECO:0000256" key="1">
    <source>
        <dbReference type="SAM" id="MobiDB-lite"/>
    </source>
</evidence>
<feature type="compositionally biased region" description="Polar residues" evidence="1">
    <location>
        <begin position="1318"/>
        <end position="1339"/>
    </location>
</feature>
<dbReference type="KEGG" id="hazt:108682751"/>
<feature type="region of interest" description="Disordered" evidence="1">
    <location>
        <begin position="1"/>
        <end position="42"/>
    </location>
</feature>
<feature type="compositionally biased region" description="Basic and acidic residues" evidence="1">
    <location>
        <begin position="485"/>
        <end position="496"/>
    </location>
</feature>
<evidence type="ECO:0000256" key="2">
    <source>
        <dbReference type="SAM" id="Phobius"/>
    </source>
</evidence>
<feature type="compositionally biased region" description="Polar residues" evidence="1">
    <location>
        <begin position="30"/>
        <end position="42"/>
    </location>
</feature>
<feature type="region of interest" description="Disordered" evidence="1">
    <location>
        <begin position="1074"/>
        <end position="1353"/>
    </location>
</feature>
<keyword evidence="2" id="KW-0472">Membrane</keyword>
<evidence type="ECO:0000313" key="3">
    <source>
        <dbReference type="Proteomes" id="UP000694843"/>
    </source>
</evidence>
<sequence length="1407" mass="154563">MDRPKTKATPRPTSTPGGLGDSLQRDTKHALSNGSATAVHSATVDSKLLRTTSLKSIASSTPVRRSTPPPIRTSATFPSSHLQKSPLKVVWREKSRSNIFNYSPETWKVSHSSTKPKRVTPPPDDYTPEKDPLSRKPSFSGDRDGLISPVRSLLEEKKKWEDPILESMRQQSESSVSSHLPDSEKQKSVQDLRSKFESSIQRSSPVPAPGKRSATQRLRPKRHTVIGVEHQMGENHAQKNRLEIPEASRNISLLADSAYGDSIETYCRPTVRSLMRKFESSPKLSSYNFSDSCFSSEQNNSAYRPEKGRIKSSSGRHSEENLMESNSMEQDTEELNKETTTEMPECAINCSHSSSVGVSLVTPSPVTNKTRDTMTDSDEETEIGFQRATNRRSVRELKKKFEANKDAENLSWKNSPNVKEKPSADAKVFPKMQYVLDDFKNSDHGSSSSTPIKTDHTERLIPSDMNISDVQVPLSPTNNSSQEGLHQDSALEDRVFSRGSRSRSSVKELRLAFEKCKHQPNHDVNKSEIPEVDGNSIVKPVKKSRKISSANVNPPLRSQKVQIMRQNFMEKSLHDEEQNIIERKKINIYESEDASSILSPKDMVKMIEIFEHSPVNVEEEVKPMPVVSKLDISQIKYQIESSDEKESINAVEKKTKVGKLDVQKLTPKTNSEMIKPQPKVSKLDINSFKEALSSHYSDDSTSFADKTKIEHSTSDIMQLVNKFANQTPSYMSGASHSEETTFDPERGENVEDEQADVIRVPTVPRVEVSVPGKVRVLKSSEMKFFDVNKSTEQDLMETFKNTKKRKDLLNPPSAIPPAMREDHKGFERKGSLIVPKNCRELNDEEKKQFFGRNAAEIFIKSTGVKRSTSDVSDLTSHRPSRHNEQDFCNRGKGLEDVIAGKRTLHQVFQDRYDDGDTSCLRGDETSGEENNASYEDEVSYEIYSSSDSEIDIHDRISKSSLIAISSPHKEDASQSFAPQYRQNQNELHATGPSSQINEMDKLFLQEDVHRVESISARVDSKAHIESIPKSSLLLMSVTSKKDPPNEKYGLEQNEIGYSKISFVNVRTENLCGPKEDSIQVEDPCGRDSTASGERPAESKATLNNDDNATKSEPAAAVTKTEPAVAATKPEPAAAVTKPEPAADATKPEPAAAAAIKPEPAAAAAAAIKSEPAAAAATKPEPAAAATKPEPAAAAIKPEPAAATKPEPAAAATKPEQAAAATKSEPAAAATKPEPAAAATKPEPAAAATKPEPAAAAIKPEQAGATKPEPAAETKPEPADATKPEPAAATKPEPAAAASKPEPASFKKYVSSQEDHVHQCSSSIDFDSNKSISGDSSFKSNGLRFSESPSNPTRHSASVLAQRLVENYIPDDLVPNNEVSIVRITSFVVWFAALLYLILYIEEYLDED</sequence>
<feature type="compositionally biased region" description="Basic and acidic residues" evidence="1">
    <location>
        <begin position="231"/>
        <end position="242"/>
    </location>
</feature>
<name>A0A979FQE7_HYAAZ</name>
<evidence type="ECO:0000313" key="4">
    <source>
        <dbReference type="RefSeq" id="XP_047739329.1"/>
    </source>
</evidence>
<keyword evidence="2" id="KW-1133">Transmembrane helix</keyword>
<keyword evidence="3" id="KW-1185">Reference proteome</keyword>
<organism evidence="3 4">
    <name type="scientific">Hyalella azteca</name>
    <name type="common">Amphipod</name>
    <dbReference type="NCBI Taxonomy" id="294128"/>
    <lineage>
        <taxon>Eukaryota</taxon>
        <taxon>Metazoa</taxon>
        <taxon>Ecdysozoa</taxon>
        <taxon>Arthropoda</taxon>
        <taxon>Crustacea</taxon>
        <taxon>Multicrustacea</taxon>
        <taxon>Malacostraca</taxon>
        <taxon>Eumalacostraca</taxon>
        <taxon>Peracarida</taxon>
        <taxon>Amphipoda</taxon>
        <taxon>Senticaudata</taxon>
        <taxon>Talitrida</taxon>
        <taxon>Talitroidea</taxon>
        <taxon>Hyalellidae</taxon>
        <taxon>Hyalella</taxon>
    </lineage>
</organism>
<feature type="region of interest" description="Disordered" evidence="1">
    <location>
        <begin position="102"/>
        <end position="242"/>
    </location>
</feature>